<evidence type="ECO:0008006" key="5">
    <source>
        <dbReference type="Google" id="ProtNLM"/>
    </source>
</evidence>
<dbReference type="EMBL" id="CADEPM010000001">
    <property type="protein sequence ID" value="CAB3397156.1"/>
    <property type="molecule type" value="Genomic_DNA"/>
</dbReference>
<keyword evidence="2" id="KW-0732">Signal</keyword>
<keyword evidence="1" id="KW-0256">Endoplasmic reticulum</keyword>
<dbReference type="InterPro" id="IPR007657">
    <property type="entry name" value="Glycosyltransferase_61"/>
</dbReference>
<reference evidence="3 4" key="1">
    <citation type="submission" date="2020-04" db="EMBL/GenBank/DDBJ databases">
        <authorList>
            <person name="Laetsch R D."/>
            <person name="Stevens L."/>
            <person name="Kumar S."/>
            <person name="Blaxter L. M."/>
        </authorList>
    </citation>
    <scope>NUCLEOTIDE SEQUENCE [LARGE SCALE GENOMIC DNA]</scope>
</reference>
<comment type="caution">
    <text evidence="3">The sequence shown here is derived from an EMBL/GenBank/DDBJ whole genome shotgun (WGS) entry which is preliminary data.</text>
</comment>
<dbReference type="PANTHER" id="PTHR20961">
    <property type="entry name" value="GLYCOSYLTRANSFERASE"/>
    <property type="match status" value="1"/>
</dbReference>
<evidence type="ECO:0000313" key="4">
    <source>
        <dbReference type="Proteomes" id="UP000494206"/>
    </source>
</evidence>
<keyword evidence="4" id="KW-1185">Reference proteome</keyword>
<dbReference type="OrthoDB" id="529273at2759"/>
<accession>A0A8S1E0E7</accession>
<name>A0A8S1E0E7_9PELO</name>
<evidence type="ECO:0000313" key="3">
    <source>
        <dbReference type="EMBL" id="CAB3397156.1"/>
    </source>
</evidence>
<gene>
    <name evidence="3" type="ORF">CBOVIS_LOCUS616</name>
</gene>
<feature type="signal peptide" evidence="2">
    <location>
        <begin position="1"/>
        <end position="15"/>
    </location>
</feature>
<proteinExistence type="predicted"/>
<protein>
    <recommendedName>
        <fullName evidence="5">DUF19 domain-containing protein</fullName>
    </recommendedName>
</protein>
<dbReference type="PANTHER" id="PTHR20961:SF148">
    <property type="entry name" value="EGF DOMAIN-SPECIFIC O-LINKED N-ACETYLGLUCOSAMINE TRANSFERASE"/>
    <property type="match status" value="1"/>
</dbReference>
<dbReference type="GO" id="GO:0005788">
    <property type="term" value="C:endoplasmic reticulum lumen"/>
    <property type="evidence" value="ECO:0007669"/>
    <property type="project" value="TreeGrafter"/>
</dbReference>
<organism evidence="3 4">
    <name type="scientific">Caenorhabditis bovis</name>
    <dbReference type="NCBI Taxonomy" id="2654633"/>
    <lineage>
        <taxon>Eukaryota</taxon>
        <taxon>Metazoa</taxon>
        <taxon>Ecdysozoa</taxon>
        <taxon>Nematoda</taxon>
        <taxon>Chromadorea</taxon>
        <taxon>Rhabditida</taxon>
        <taxon>Rhabditina</taxon>
        <taxon>Rhabditomorpha</taxon>
        <taxon>Rhabditoidea</taxon>
        <taxon>Rhabditidae</taxon>
        <taxon>Peloderinae</taxon>
        <taxon>Caenorhabditis</taxon>
    </lineage>
</organism>
<evidence type="ECO:0000256" key="2">
    <source>
        <dbReference type="SAM" id="SignalP"/>
    </source>
</evidence>
<evidence type="ECO:0000256" key="1">
    <source>
        <dbReference type="ARBA" id="ARBA00022824"/>
    </source>
</evidence>
<dbReference type="Proteomes" id="UP000494206">
    <property type="component" value="Unassembled WGS sequence"/>
</dbReference>
<dbReference type="GO" id="GO:0097363">
    <property type="term" value="F:protein O-acetylglucosaminyltransferase activity"/>
    <property type="evidence" value="ECO:0007669"/>
    <property type="project" value="TreeGrafter"/>
</dbReference>
<sequence>MLYLLFAFFVNCSASQWIRDLNLPPRLLEYSVVNYANLREKCKNDETCKIDVDQKICFGHEEWCLRNDSMASNQRLLQCQKNLNPKVVDQYFEQADFGYLKSRKFEHVICDSKSEEKSYLKCSKHLANCVGKNLFFDFSNLNMKTSKRYRDDVIQKGQIGGNCDNFDEVLLAENSKQKGFLTTWADELQHFESRQEFRVSSEYCDVIFEKPTIMMKLDAATNLYHHFCDFINLYASLHLNETFEQDVDIIWYDTHPDGFIDKLYGVVWKAFSKNQPIELKTLDQKRVCFKDLLLPLLARQINGLFYNMPLTQGCSGSAFVKSFSDFLLHRLSIAKSQPLLDDVRVVILTRSTSFRRILNIQEVRFANEQVNKGNNRKTTRYVQIKQKKNI</sequence>
<dbReference type="AlphaFoldDB" id="A0A8S1E0E7"/>
<feature type="chain" id="PRO_5035774137" description="DUF19 domain-containing protein" evidence="2">
    <location>
        <begin position="16"/>
        <end position="390"/>
    </location>
</feature>